<name>A0AAD6NLV2_DREDA</name>
<feature type="region of interest" description="Disordered" evidence="1">
    <location>
        <begin position="56"/>
        <end position="94"/>
    </location>
</feature>
<gene>
    <name evidence="2" type="ORF">Dda_1485</name>
</gene>
<protein>
    <submittedName>
        <fullName evidence="2">Uncharacterized protein</fullName>
    </submittedName>
</protein>
<dbReference type="Proteomes" id="UP001221413">
    <property type="component" value="Unassembled WGS sequence"/>
</dbReference>
<feature type="region of interest" description="Disordered" evidence="1">
    <location>
        <begin position="495"/>
        <end position="539"/>
    </location>
</feature>
<organism evidence="2 3">
    <name type="scientific">Drechslerella dactyloides</name>
    <name type="common">Nematode-trapping fungus</name>
    <name type="synonym">Arthrobotrys dactyloides</name>
    <dbReference type="NCBI Taxonomy" id="74499"/>
    <lineage>
        <taxon>Eukaryota</taxon>
        <taxon>Fungi</taxon>
        <taxon>Dikarya</taxon>
        <taxon>Ascomycota</taxon>
        <taxon>Pezizomycotina</taxon>
        <taxon>Orbiliomycetes</taxon>
        <taxon>Orbiliales</taxon>
        <taxon>Orbiliaceae</taxon>
        <taxon>Drechslerella</taxon>
    </lineage>
</organism>
<sequence>MAFPHFQLRIPTFSSTNTTTHLPFCLHGIADMEDAVDLFDHLTIITESSLSFGIDDWSDSENGEPVADSPEPATGDPFDPRKPKPIELPPRQDADRFEAGGEHMASLPILKDSLKYYEKARRIYERNKEIITKLVAENQLKQQGHSREANENSFNMDQLFSEMSAMAEDSDDEDEESNTPEEQEDQFLDFVGQILKNINNLLNKDNYHYDSNWKSMVHELDIDEGFFFLNIHKIHEGGELYEFLMTVGRFLGEYRLHETYRLCTKAELARFREHHFGRFKEFSEKVIWSRLFSQICREKTQRDMNREEVYEFRELLLNLRSKPRSEDTERPIIPDKPYLPYIDDIIKATLDSDIQREFFIEEIAALAQNETYGGDMITHFLQNCNLDSLWYRISRDILSLPFIYQNRGNMDGFVRMRTILQRYRDLFFTEVTTKDGGVGYNIHEHAYANAVNLLETLLLEDEEEKLRGIAAILKFPVVNENGILRLDVTMTVDTEDDCRSDDGKNDKNVKKKADEQYEYESEDSDQVTVTPANLSGRRN</sequence>
<dbReference type="AlphaFoldDB" id="A0AAD6NLV2"/>
<feature type="compositionally biased region" description="Basic and acidic residues" evidence="1">
    <location>
        <begin position="78"/>
        <end position="94"/>
    </location>
</feature>
<evidence type="ECO:0000313" key="3">
    <source>
        <dbReference type="Proteomes" id="UP001221413"/>
    </source>
</evidence>
<feature type="compositionally biased region" description="Acidic residues" evidence="1">
    <location>
        <begin position="516"/>
        <end position="525"/>
    </location>
</feature>
<dbReference type="EMBL" id="JAQGDS010000002">
    <property type="protein sequence ID" value="KAJ6262927.1"/>
    <property type="molecule type" value="Genomic_DNA"/>
</dbReference>
<evidence type="ECO:0000256" key="1">
    <source>
        <dbReference type="SAM" id="MobiDB-lite"/>
    </source>
</evidence>
<comment type="caution">
    <text evidence="2">The sequence shown here is derived from an EMBL/GenBank/DDBJ whole genome shotgun (WGS) entry which is preliminary data.</text>
</comment>
<feature type="compositionally biased region" description="Basic and acidic residues" evidence="1">
    <location>
        <begin position="500"/>
        <end position="515"/>
    </location>
</feature>
<reference evidence="2" key="1">
    <citation type="submission" date="2023-01" db="EMBL/GenBank/DDBJ databases">
        <title>The chitinases involved in constricting ring structure development in the nematode-trapping fungus Drechslerella dactyloides.</title>
        <authorList>
            <person name="Wang R."/>
            <person name="Zhang L."/>
            <person name="Tang P."/>
            <person name="Li S."/>
            <person name="Liang L."/>
        </authorList>
    </citation>
    <scope>NUCLEOTIDE SEQUENCE</scope>
    <source>
        <strain evidence="2">YMF1.00031</strain>
    </source>
</reference>
<accession>A0AAD6NLV2</accession>
<keyword evidence="3" id="KW-1185">Reference proteome</keyword>
<proteinExistence type="predicted"/>
<evidence type="ECO:0000313" key="2">
    <source>
        <dbReference type="EMBL" id="KAJ6262927.1"/>
    </source>
</evidence>